<dbReference type="HOGENOM" id="CLU_097884_0_1_7"/>
<dbReference type="NCBIfam" id="TIGR00229">
    <property type="entry name" value="sensory_box"/>
    <property type="match status" value="1"/>
</dbReference>
<dbReference type="eggNOG" id="COG3829">
    <property type="taxonomic scope" value="Bacteria"/>
</dbReference>
<gene>
    <name evidence="2" type="ordered locus">NAMH_0655</name>
</gene>
<accession>B9L8V9</accession>
<dbReference type="InterPro" id="IPR013655">
    <property type="entry name" value="PAS_fold_3"/>
</dbReference>
<name>B9L8V9_NAUPA</name>
<dbReference type="Pfam" id="PF08447">
    <property type="entry name" value="PAS_3"/>
    <property type="match status" value="1"/>
</dbReference>
<dbReference type="RefSeq" id="WP_015902844.1">
    <property type="nucleotide sequence ID" value="NC_012115.1"/>
</dbReference>
<dbReference type="SUPFAM" id="SSF55785">
    <property type="entry name" value="PYP-like sensor domain (PAS domain)"/>
    <property type="match status" value="1"/>
</dbReference>
<proteinExistence type="predicted"/>
<sequence length="194" mass="22342">MVDQKKIEEKLKAGKRLSKLDAPKKITNDEKVINENDFIVSKTDLKGYITYCNRIFVEMAGWSRRELIGANHNIIRHPHMPKIAFKIAWDLIQAKKEFFGFVKNLRKDGGYYWVLAYITPDLDLNGNIIGYTSFRKKPSRKGIETLEPIYLQLVEAEKSGGMSASYELLKEVLGADDENIVDKYHELVFNLQKG</sequence>
<evidence type="ECO:0000259" key="1">
    <source>
        <dbReference type="PROSITE" id="PS50112"/>
    </source>
</evidence>
<evidence type="ECO:0000313" key="2">
    <source>
        <dbReference type="EMBL" id="ACM93792.1"/>
    </source>
</evidence>
<dbReference type="InterPro" id="IPR000014">
    <property type="entry name" value="PAS"/>
</dbReference>
<reference evidence="2 3" key="1">
    <citation type="journal article" date="2009" name="PLoS Genet.">
        <title>Adaptations to submarine hydrothermal environments exemplified by the genome of Nautilia profundicola.</title>
        <authorList>
            <person name="Campbell B.J."/>
            <person name="Smith J.L."/>
            <person name="Hanson T.E."/>
            <person name="Klotz M.G."/>
            <person name="Stein L.Y."/>
            <person name="Lee C.K."/>
            <person name="Wu D."/>
            <person name="Robinson J.M."/>
            <person name="Khouri H.M."/>
            <person name="Eisen J.A."/>
            <person name="Cary S.C."/>
        </authorList>
    </citation>
    <scope>NUCLEOTIDE SEQUENCE [LARGE SCALE GENOMIC DNA]</scope>
    <source>
        <strain evidence="3">ATCC BAA-1463 / DSM 18972 / AmH</strain>
    </source>
</reference>
<dbReference type="CDD" id="cd00130">
    <property type="entry name" value="PAS"/>
    <property type="match status" value="1"/>
</dbReference>
<dbReference type="AlphaFoldDB" id="B9L8V9"/>
<keyword evidence="3" id="KW-1185">Reference proteome</keyword>
<feature type="domain" description="PAS" evidence="1">
    <location>
        <begin position="44"/>
        <end position="69"/>
    </location>
</feature>
<organism evidence="2 3">
    <name type="scientific">Nautilia profundicola (strain ATCC BAA-1463 / DSM 18972 / AmH)</name>
    <dbReference type="NCBI Taxonomy" id="598659"/>
    <lineage>
        <taxon>Bacteria</taxon>
        <taxon>Pseudomonadati</taxon>
        <taxon>Campylobacterota</taxon>
        <taxon>Epsilonproteobacteria</taxon>
        <taxon>Nautiliales</taxon>
        <taxon>Nautiliaceae</taxon>
        <taxon>Nautilia</taxon>
    </lineage>
</organism>
<dbReference type="EMBL" id="CP001279">
    <property type="protein sequence ID" value="ACM93792.1"/>
    <property type="molecule type" value="Genomic_DNA"/>
</dbReference>
<dbReference type="InterPro" id="IPR035965">
    <property type="entry name" value="PAS-like_dom_sf"/>
</dbReference>
<protein>
    <submittedName>
        <fullName evidence="2">PAS</fullName>
    </submittedName>
</protein>
<dbReference type="STRING" id="598659.NAMH_0655"/>
<dbReference type="OrthoDB" id="9806477at2"/>
<dbReference type="PROSITE" id="PS50112">
    <property type="entry name" value="PAS"/>
    <property type="match status" value="1"/>
</dbReference>
<dbReference type="Proteomes" id="UP000000448">
    <property type="component" value="Chromosome"/>
</dbReference>
<evidence type="ECO:0000313" key="3">
    <source>
        <dbReference type="Proteomes" id="UP000000448"/>
    </source>
</evidence>
<dbReference type="KEGG" id="nam:NAMH_0655"/>
<dbReference type="Gene3D" id="3.30.450.20">
    <property type="entry name" value="PAS domain"/>
    <property type="match status" value="1"/>
</dbReference>